<evidence type="ECO:0000313" key="2">
    <source>
        <dbReference type="EMBL" id="MBK8574003.1"/>
    </source>
</evidence>
<feature type="domain" description="FAD-dependent protein C-terminal" evidence="1">
    <location>
        <begin position="281"/>
        <end position="475"/>
    </location>
</feature>
<gene>
    <name evidence="2" type="ORF">IPN91_15595</name>
</gene>
<dbReference type="PANTHER" id="PTHR42842">
    <property type="entry name" value="FAD/NAD(P)-BINDING OXIDOREDUCTASE"/>
    <property type="match status" value="1"/>
</dbReference>
<accession>A0A936F4P7</accession>
<dbReference type="EMBL" id="JADKCH010000033">
    <property type="protein sequence ID" value="MBK8574003.1"/>
    <property type="molecule type" value="Genomic_DNA"/>
</dbReference>
<reference evidence="2 3" key="1">
    <citation type="submission" date="2020-10" db="EMBL/GenBank/DDBJ databases">
        <title>Connecting structure to function with the recovery of over 1000 high-quality activated sludge metagenome-assembled genomes encoding full-length rRNA genes using long-read sequencing.</title>
        <authorList>
            <person name="Singleton C.M."/>
            <person name="Petriglieri F."/>
            <person name="Kristensen J.M."/>
            <person name="Kirkegaard R.H."/>
            <person name="Michaelsen T.Y."/>
            <person name="Andersen M.H."/>
            <person name="Karst S.M."/>
            <person name="Dueholm M.S."/>
            <person name="Nielsen P.H."/>
            <person name="Albertsen M."/>
        </authorList>
    </citation>
    <scope>NUCLEOTIDE SEQUENCE [LARGE SCALE GENOMIC DNA]</scope>
    <source>
        <strain evidence="2">OdNE_18-Q3-R46-58_MAXAC.008</strain>
    </source>
</reference>
<dbReference type="PIRSF" id="PIRSF038984">
    <property type="entry name" value="FAD_binding_protein"/>
    <property type="match status" value="1"/>
</dbReference>
<dbReference type="Gene3D" id="3.30.70.2700">
    <property type="match status" value="1"/>
</dbReference>
<dbReference type="InterPro" id="IPR049516">
    <property type="entry name" value="FAD-depend_C"/>
</dbReference>
<dbReference type="AlphaFoldDB" id="A0A936F4P7"/>
<dbReference type="PRINTS" id="PR00419">
    <property type="entry name" value="ADXRDTASE"/>
</dbReference>
<dbReference type="Proteomes" id="UP000709959">
    <property type="component" value="Unassembled WGS sequence"/>
</dbReference>
<comment type="caution">
    <text evidence="2">The sequence shown here is derived from an EMBL/GenBank/DDBJ whole genome shotgun (WGS) entry which is preliminary data.</text>
</comment>
<dbReference type="InterPro" id="IPR036188">
    <property type="entry name" value="FAD/NAD-bd_sf"/>
</dbReference>
<proteinExistence type="predicted"/>
<evidence type="ECO:0000259" key="1">
    <source>
        <dbReference type="Pfam" id="PF21688"/>
    </source>
</evidence>
<organism evidence="2 3">
    <name type="scientific">Candidatus Geothrix odensensis</name>
    <dbReference type="NCBI Taxonomy" id="2954440"/>
    <lineage>
        <taxon>Bacteria</taxon>
        <taxon>Pseudomonadati</taxon>
        <taxon>Acidobacteriota</taxon>
        <taxon>Holophagae</taxon>
        <taxon>Holophagales</taxon>
        <taxon>Holophagaceae</taxon>
        <taxon>Geothrix</taxon>
    </lineage>
</organism>
<evidence type="ECO:0000313" key="3">
    <source>
        <dbReference type="Proteomes" id="UP000709959"/>
    </source>
</evidence>
<dbReference type="InterPro" id="IPR028348">
    <property type="entry name" value="FAD-binding_protein"/>
</dbReference>
<sequence length="547" mass="58379">MRYLLSNLPLNLGEEALDLAKPLAHALGGKPADYSAVTLERRSLDARHKGAIRFLTALSFETDRTLTPGPLPGGLKLDLAPAAAPHAVAAPPRRPRVVVVGSGPAGTFCALRLLDYGLEPIVLERGPAMGERVKAIAGLWKDAVLDPEANAQFGEGGAGTFSDGKLTTRIGHPATRYVLEAFVRFGANPRILYLAKPHVGTDVIRRCAVLIRKSAEARGAQYRFNARLEDLRFDPQGRVRAAVLASGEELPCEALVLAPGHSARDTFEMLHRHGVAMRQKPFAMGVRVEHPQDLIDRSQYGPSAGHASLPAADYKLVCNFGLNRAAYSFCMCPGGEVIQCSSEAGGVVVNGMSNEKRDSGFANSGLVAKVNTADFGSDHLLGGMYFQRKWEQAAFRAAGETYGAPAMAVQDFLKGRASGQLPRTSFRPFAVAADLRTCLPDFVQEQLAGALPTFDKKIHGFASREAILLAIESRTSSPIQLLRGEDGQSVSHPGLYPCGEGAGFAGGITSAAVDGIRVAEWIAQSAGAPVFLPFEKQVRAGDLANEY</sequence>
<protein>
    <recommendedName>
        <fullName evidence="1">FAD-dependent protein C-terminal domain-containing protein</fullName>
    </recommendedName>
</protein>
<name>A0A936F4P7_9BACT</name>
<dbReference type="Pfam" id="PF21688">
    <property type="entry name" value="FAD-depend_C"/>
    <property type="match status" value="1"/>
</dbReference>
<dbReference type="PANTHER" id="PTHR42842:SF3">
    <property type="entry name" value="FAD_NAD(P)-BINDING OXIDOREDUCTASE FAMILY PROTEIN"/>
    <property type="match status" value="1"/>
</dbReference>
<dbReference type="Gene3D" id="3.50.50.60">
    <property type="entry name" value="FAD/NAD(P)-binding domain"/>
    <property type="match status" value="2"/>
</dbReference>
<dbReference type="SUPFAM" id="SSF51905">
    <property type="entry name" value="FAD/NAD(P)-binding domain"/>
    <property type="match status" value="1"/>
</dbReference>